<evidence type="ECO:0000256" key="4">
    <source>
        <dbReference type="ARBA" id="ARBA00022960"/>
    </source>
</evidence>
<name>A0A6I7HRA2_9HYPH</name>
<comment type="caution">
    <text evidence="10">The sequence shown here is derived from an EMBL/GenBank/DDBJ whole genome shotgun (WGS) entry which is preliminary data.</text>
</comment>
<dbReference type="InterPro" id="IPR036366">
    <property type="entry name" value="PGBDSf"/>
</dbReference>
<evidence type="ECO:0000256" key="3">
    <source>
        <dbReference type="ARBA" id="ARBA00022679"/>
    </source>
</evidence>
<evidence type="ECO:0000256" key="6">
    <source>
        <dbReference type="ARBA" id="ARBA00023316"/>
    </source>
</evidence>
<keyword evidence="11" id="KW-1185">Reference proteome</keyword>
<dbReference type="GO" id="GO:0071555">
    <property type="term" value="P:cell wall organization"/>
    <property type="evidence" value="ECO:0007669"/>
    <property type="project" value="UniProtKB-UniRule"/>
</dbReference>
<dbReference type="Gene3D" id="2.40.440.10">
    <property type="entry name" value="L,D-transpeptidase catalytic domain-like"/>
    <property type="match status" value="1"/>
</dbReference>
<comment type="similarity">
    <text evidence="2">Belongs to the YkuD family.</text>
</comment>
<dbReference type="InterPro" id="IPR036365">
    <property type="entry name" value="PGBD-like_sf"/>
</dbReference>
<protein>
    <submittedName>
        <fullName evidence="10">Murein L,D-transpeptidase YcbB/YkuD</fullName>
    </submittedName>
</protein>
<dbReference type="EMBL" id="QPIX01000002">
    <property type="protein sequence ID" value="RCW27735.1"/>
    <property type="molecule type" value="Genomic_DNA"/>
</dbReference>
<feature type="domain" description="L,D-TPase catalytic" evidence="9">
    <location>
        <begin position="187"/>
        <end position="376"/>
    </location>
</feature>
<dbReference type="PANTHER" id="PTHR41533">
    <property type="entry name" value="L,D-TRANSPEPTIDASE HI_1667-RELATED"/>
    <property type="match status" value="1"/>
</dbReference>
<evidence type="ECO:0000259" key="9">
    <source>
        <dbReference type="PROSITE" id="PS52029"/>
    </source>
</evidence>
<keyword evidence="5 7" id="KW-0573">Peptidoglycan synthesis</keyword>
<gene>
    <name evidence="10" type="ORF">DFR48_102219</name>
</gene>
<dbReference type="PROSITE" id="PS51318">
    <property type="entry name" value="TAT"/>
    <property type="match status" value="1"/>
</dbReference>
<dbReference type="InterPro" id="IPR052905">
    <property type="entry name" value="LD-transpeptidase_YkuD-like"/>
</dbReference>
<evidence type="ECO:0000256" key="7">
    <source>
        <dbReference type="PROSITE-ProRule" id="PRU01373"/>
    </source>
</evidence>
<sequence>MSRRALLRGAAVAGVAALAGQAAAQTAIDDVINAPRRGNWDDQFDAQVSRANANVVSNTPILSPSNVMHVQQAIANYQAIVANGGWPQVNPGVKLQLGAIDPSVQVLRQRLMISGDLPRSAGLSNSFDTYVDGAVKRFQARHGLPDDGVLGEFTLKALNVPADTRLMQLNVNLQRLQDVVSKQLEARYIMVNIPAAYVEAVENDRVALRNTAIVGRISRPSPLVSSKVSDIILNPYWTAPRSIVEKDIVPLMQKDPTYLARNSIRLIDGNGNEVAPETVDWFAPKAPNLMFRQDPGKINAMSATKINFPSPEAVYMHDTPTQGLFNKLMRFESSGCVRVQNVRDLIVWVLKYTPGWSRQQIEQVIASRVNTPIPVSDEVGVHWVYLTAWSAKDNVVQFRDDIYQLDGNVQLALETNIGVEQVAGSISVDDDLVPQQ</sequence>
<dbReference type="InterPro" id="IPR038063">
    <property type="entry name" value="Transpep_catalytic_dom"/>
</dbReference>
<accession>A0A6I7HRA2</accession>
<dbReference type="InterPro" id="IPR005490">
    <property type="entry name" value="LD_TPept_cat_dom"/>
</dbReference>
<evidence type="ECO:0000313" key="10">
    <source>
        <dbReference type="EMBL" id="RCW27735.1"/>
    </source>
</evidence>
<evidence type="ECO:0000256" key="2">
    <source>
        <dbReference type="ARBA" id="ARBA00005992"/>
    </source>
</evidence>
<keyword evidence="4 7" id="KW-0133">Cell shape</keyword>
<feature type="active site" description="Nucleophile" evidence="7">
    <location>
        <position position="336"/>
    </location>
</feature>
<dbReference type="GO" id="GO:0016740">
    <property type="term" value="F:transferase activity"/>
    <property type="evidence" value="ECO:0007669"/>
    <property type="project" value="UniProtKB-KW"/>
</dbReference>
<comment type="pathway">
    <text evidence="1 7">Cell wall biogenesis; peptidoglycan biosynthesis.</text>
</comment>
<dbReference type="Proteomes" id="UP000252582">
    <property type="component" value="Unassembled WGS sequence"/>
</dbReference>
<dbReference type="UniPathway" id="UPA00219"/>
<evidence type="ECO:0000256" key="8">
    <source>
        <dbReference type="SAM" id="SignalP"/>
    </source>
</evidence>
<organism evidence="10 11">
    <name type="scientific">Ciceribacter lividus</name>
    <dbReference type="NCBI Taxonomy" id="1197950"/>
    <lineage>
        <taxon>Bacteria</taxon>
        <taxon>Pseudomonadati</taxon>
        <taxon>Pseudomonadota</taxon>
        <taxon>Alphaproteobacteria</taxon>
        <taxon>Hyphomicrobiales</taxon>
        <taxon>Rhizobiaceae</taxon>
        <taxon>Ciceribacter</taxon>
    </lineage>
</organism>
<proteinExistence type="inferred from homology"/>
<keyword evidence="3" id="KW-0808">Transferase</keyword>
<dbReference type="InterPro" id="IPR002477">
    <property type="entry name" value="Peptidoglycan-bd-like"/>
</dbReference>
<reference evidence="10 11" key="1">
    <citation type="submission" date="2018-07" db="EMBL/GenBank/DDBJ databases">
        <title>Genomic Encyclopedia of Type Strains, Phase IV (KMG-IV): sequencing the most valuable type-strain genomes for metagenomic binning, comparative biology and taxonomic classification.</title>
        <authorList>
            <person name="Goeker M."/>
        </authorList>
    </citation>
    <scope>NUCLEOTIDE SEQUENCE [LARGE SCALE GENOMIC DNA]</scope>
    <source>
        <strain evidence="10 11">DSM 25528</strain>
    </source>
</reference>
<dbReference type="AlphaFoldDB" id="A0A6I7HRA2"/>
<dbReference type="GO" id="GO:0009252">
    <property type="term" value="P:peptidoglycan biosynthetic process"/>
    <property type="evidence" value="ECO:0007669"/>
    <property type="project" value="UniProtKB-UniPathway"/>
</dbReference>
<evidence type="ECO:0000313" key="11">
    <source>
        <dbReference type="Proteomes" id="UP000252582"/>
    </source>
</evidence>
<dbReference type="GO" id="GO:0008360">
    <property type="term" value="P:regulation of cell shape"/>
    <property type="evidence" value="ECO:0007669"/>
    <property type="project" value="UniProtKB-UniRule"/>
</dbReference>
<dbReference type="PANTHER" id="PTHR41533:SF1">
    <property type="entry name" value="L,D-TRANSPEPTIDASE YCBB-RELATED"/>
    <property type="match status" value="1"/>
</dbReference>
<dbReference type="Pfam" id="PF03734">
    <property type="entry name" value="YkuD"/>
    <property type="match status" value="1"/>
</dbReference>
<evidence type="ECO:0000256" key="5">
    <source>
        <dbReference type="ARBA" id="ARBA00022984"/>
    </source>
</evidence>
<dbReference type="PROSITE" id="PS52029">
    <property type="entry name" value="LD_TPASE"/>
    <property type="match status" value="1"/>
</dbReference>
<dbReference type="InterPro" id="IPR006311">
    <property type="entry name" value="TAT_signal"/>
</dbReference>
<feature type="signal peptide" evidence="8">
    <location>
        <begin position="1"/>
        <end position="24"/>
    </location>
</feature>
<dbReference type="SUPFAM" id="SSF47090">
    <property type="entry name" value="PGBD-like"/>
    <property type="match status" value="1"/>
</dbReference>
<feature type="active site" description="Proton donor/acceptor" evidence="7">
    <location>
        <position position="317"/>
    </location>
</feature>
<dbReference type="CDD" id="cd16913">
    <property type="entry name" value="YkuD_like"/>
    <property type="match status" value="1"/>
</dbReference>
<dbReference type="GO" id="GO:0004180">
    <property type="term" value="F:carboxypeptidase activity"/>
    <property type="evidence" value="ECO:0007669"/>
    <property type="project" value="UniProtKB-ARBA"/>
</dbReference>
<dbReference type="Pfam" id="PF01471">
    <property type="entry name" value="PG_binding_1"/>
    <property type="match status" value="1"/>
</dbReference>
<feature type="chain" id="PRO_5026084565" evidence="8">
    <location>
        <begin position="25"/>
        <end position="436"/>
    </location>
</feature>
<evidence type="ECO:0000256" key="1">
    <source>
        <dbReference type="ARBA" id="ARBA00004752"/>
    </source>
</evidence>
<dbReference type="SUPFAM" id="SSF141523">
    <property type="entry name" value="L,D-transpeptidase catalytic domain-like"/>
    <property type="match status" value="1"/>
</dbReference>
<dbReference type="Gene3D" id="1.10.101.10">
    <property type="entry name" value="PGBD-like superfamily/PGBD"/>
    <property type="match status" value="1"/>
</dbReference>
<keyword evidence="6 7" id="KW-0961">Cell wall biogenesis/degradation</keyword>
<keyword evidence="8" id="KW-0732">Signal</keyword>